<gene>
    <name evidence="4" type="ORF">RCC_02256</name>
</gene>
<dbReference type="GeneID" id="35597476"/>
<protein>
    <recommendedName>
        <fullName evidence="3">Zn(2)-C6 fungal-type domain-containing protein</fullName>
    </recommendedName>
</protein>
<dbReference type="PROSITE" id="PS50048">
    <property type="entry name" value="ZN2_CY6_FUNGAL_2"/>
    <property type="match status" value="1"/>
</dbReference>
<proteinExistence type="predicted"/>
<feature type="region of interest" description="Disordered" evidence="2">
    <location>
        <begin position="1"/>
        <end position="20"/>
    </location>
</feature>
<accession>A0A2D3V7U0</accession>
<dbReference type="Proteomes" id="UP000225277">
    <property type="component" value="Unassembled WGS sequence"/>
</dbReference>
<dbReference type="EMBL" id="FJUY01000002">
    <property type="protein sequence ID" value="CZT16413.1"/>
    <property type="molecule type" value="Genomic_DNA"/>
</dbReference>
<sequence length="415" mass="46604">MTKQNRRRKKGQAKGTESNAAQRVIKDFFGVQHGERSSGTTVDQELKQDKDISGAVVEQEQQQQEENESSRREEVPLARSCYYCQRTRTLCRGGQPCPRCRKDSVDCVYDPFSVEQLMFVKTTGSRNMNKQLTARHIVFGDLPHDTAFPPMSVWVAAESRRWQGTILSADEAFTLVYNDYVLRGQATPRGRMRLYMGVANKIVQGSCTSQLPLIVQASEWSAADIANYRSWKPATQLFASNAAIPRRDDTQNTEVITLRFMIPDLRSLDALPYAGQLSRIAFCSSTSVAATRADEGMLVVLYLEDRFVVATMPDLLHESRRIVRSTIANVSADDGLTGQGPCWYVYQDSGGRCEVHWFYNHGSAECKQWARARTVGTGVGDLGALHSRLMSEFLRDVPERRTKRLADVFQSVCSG</sequence>
<evidence type="ECO:0000256" key="1">
    <source>
        <dbReference type="ARBA" id="ARBA00023242"/>
    </source>
</evidence>
<keyword evidence="1" id="KW-0539">Nucleus</keyword>
<feature type="domain" description="Zn(2)-C6 fungal-type" evidence="3">
    <location>
        <begin position="80"/>
        <end position="109"/>
    </location>
</feature>
<evidence type="ECO:0000313" key="4">
    <source>
        <dbReference type="EMBL" id="CZT16413.1"/>
    </source>
</evidence>
<dbReference type="AlphaFoldDB" id="A0A2D3V7U0"/>
<dbReference type="Gene3D" id="4.10.240.10">
    <property type="entry name" value="Zn(2)-C6 fungal-type DNA-binding domain"/>
    <property type="match status" value="1"/>
</dbReference>
<evidence type="ECO:0000313" key="5">
    <source>
        <dbReference type="Proteomes" id="UP000225277"/>
    </source>
</evidence>
<feature type="region of interest" description="Disordered" evidence="2">
    <location>
        <begin position="29"/>
        <end position="72"/>
    </location>
</feature>
<evidence type="ECO:0000259" key="3">
    <source>
        <dbReference type="PROSITE" id="PS50048"/>
    </source>
</evidence>
<dbReference type="InterPro" id="IPR036864">
    <property type="entry name" value="Zn2-C6_fun-type_DNA-bd_sf"/>
</dbReference>
<reference evidence="4 5" key="1">
    <citation type="submission" date="2016-03" db="EMBL/GenBank/DDBJ databases">
        <authorList>
            <person name="Ploux O."/>
        </authorList>
    </citation>
    <scope>NUCLEOTIDE SEQUENCE [LARGE SCALE GENOMIC DNA]</scope>
    <source>
        <strain evidence="4 5">URUG2</strain>
    </source>
</reference>
<dbReference type="OrthoDB" id="5423818at2759"/>
<dbReference type="GO" id="GO:0000981">
    <property type="term" value="F:DNA-binding transcription factor activity, RNA polymerase II-specific"/>
    <property type="evidence" value="ECO:0007669"/>
    <property type="project" value="InterPro"/>
</dbReference>
<dbReference type="InterPro" id="IPR001138">
    <property type="entry name" value="Zn2Cys6_DnaBD"/>
</dbReference>
<name>A0A2D3V7U0_9PEZI</name>
<keyword evidence="5" id="KW-1185">Reference proteome</keyword>
<dbReference type="GO" id="GO:0008270">
    <property type="term" value="F:zinc ion binding"/>
    <property type="evidence" value="ECO:0007669"/>
    <property type="project" value="InterPro"/>
</dbReference>
<evidence type="ECO:0000256" key="2">
    <source>
        <dbReference type="SAM" id="MobiDB-lite"/>
    </source>
</evidence>
<dbReference type="SUPFAM" id="SSF57701">
    <property type="entry name" value="Zn2/Cys6 DNA-binding domain"/>
    <property type="match status" value="1"/>
</dbReference>
<feature type="compositionally biased region" description="Basic residues" evidence="2">
    <location>
        <begin position="1"/>
        <end position="12"/>
    </location>
</feature>
<dbReference type="Pfam" id="PF00172">
    <property type="entry name" value="Zn_clus"/>
    <property type="match status" value="1"/>
</dbReference>
<organism evidence="4 5">
    <name type="scientific">Ramularia collo-cygni</name>
    <dbReference type="NCBI Taxonomy" id="112498"/>
    <lineage>
        <taxon>Eukaryota</taxon>
        <taxon>Fungi</taxon>
        <taxon>Dikarya</taxon>
        <taxon>Ascomycota</taxon>
        <taxon>Pezizomycotina</taxon>
        <taxon>Dothideomycetes</taxon>
        <taxon>Dothideomycetidae</taxon>
        <taxon>Mycosphaerellales</taxon>
        <taxon>Mycosphaerellaceae</taxon>
        <taxon>Ramularia</taxon>
    </lineage>
</organism>
<dbReference type="RefSeq" id="XP_023623306.1">
    <property type="nucleotide sequence ID" value="XM_023767538.1"/>
</dbReference>